<evidence type="ECO:0000259" key="2">
    <source>
        <dbReference type="Pfam" id="PF01266"/>
    </source>
</evidence>
<dbReference type="Gene3D" id="3.50.50.60">
    <property type="entry name" value="FAD/NAD(P)-binding domain"/>
    <property type="match status" value="1"/>
</dbReference>
<keyword evidence="1" id="KW-0560">Oxidoreductase</keyword>
<dbReference type="Pfam" id="PF01266">
    <property type="entry name" value="DAO"/>
    <property type="match status" value="1"/>
</dbReference>
<dbReference type="Gene3D" id="3.30.9.10">
    <property type="entry name" value="D-Amino Acid Oxidase, subunit A, domain 2"/>
    <property type="match status" value="1"/>
</dbReference>
<protein>
    <submittedName>
        <fullName evidence="3">Oxidoreductase</fullName>
    </submittedName>
</protein>
<dbReference type="InterPro" id="IPR006076">
    <property type="entry name" value="FAD-dep_OxRdtase"/>
</dbReference>
<feature type="domain" description="FAD dependent oxidoreductase" evidence="2">
    <location>
        <begin position="75"/>
        <end position="432"/>
    </location>
</feature>
<organism evidence="3 4">
    <name type="scientific">Pantoea latae</name>
    <dbReference type="NCBI Taxonomy" id="1964541"/>
    <lineage>
        <taxon>Bacteria</taxon>
        <taxon>Pseudomonadati</taxon>
        <taxon>Pseudomonadota</taxon>
        <taxon>Gammaproteobacteria</taxon>
        <taxon>Enterobacterales</taxon>
        <taxon>Erwiniaceae</taxon>
        <taxon>Pantoea</taxon>
    </lineage>
</organism>
<reference evidence="3 4" key="1">
    <citation type="submission" date="2017-02" db="EMBL/GenBank/DDBJ databases">
        <title>Whole genome shotgun sequence of Pantoea agglomerans strain AS1 isolated from a cycad, Zamia floridana in Central Florida, USA.</title>
        <authorList>
            <person name="Lata P."/>
            <person name="Govindarajan S."/>
            <person name="Qi F."/>
            <person name="Li J.-L."/>
            <person name="Maurya S.K."/>
            <person name="Sahoo M.K."/>
        </authorList>
    </citation>
    <scope>NUCLEOTIDE SEQUENCE [LARGE SCALE GENOMIC DNA]</scope>
    <source>
        <strain evidence="3 4">AS1</strain>
    </source>
</reference>
<dbReference type="AlphaFoldDB" id="A0A1V9DNV9"/>
<dbReference type="PANTHER" id="PTHR13847">
    <property type="entry name" value="SARCOSINE DEHYDROGENASE-RELATED"/>
    <property type="match status" value="1"/>
</dbReference>
<dbReference type="EMBL" id="MWUE01000005">
    <property type="protein sequence ID" value="OQP35543.1"/>
    <property type="molecule type" value="Genomic_DNA"/>
</dbReference>
<keyword evidence="4" id="KW-1185">Reference proteome</keyword>
<dbReference type="InterPro" id="IPR006311">
    <property type="entry name" value="TAT_signal"/>
</dbReference>
<sequence>MGISRRKLLVGTGVGAGVIAAGGGATLLTDNLPKAPDSLLNIDALPSDDPTPGWFHTSVKRQPKPALVGDANAPWVVIGGGFSGLAAARQLALNFPDDRVILVEAQQVGFGTSGRNAGFLIDVPHDISAPDYIGDKAIARNILNLNQTGQRILKDLVEEHNIVEAHMRHSGKYQAAVEDSGFAVLDAYRGGLESLGQTCKIIEGKDLPDHLGTKFYRKALYTPGTILVQPSGLVKGLADSLPANVTLFEETPITAVEYEPQIVLHHATGRILADKLILANNAFGTHFGFGARTIFPVFTYGSLTRPLTKAEQESIGGQEFWGVIPADPFGTTSRRTHDNRILIRNSFSFNEDGRHKPGYTQKYRQSHRLSFERRFPSLKDVNFEYTWGGGLGMTRNGSSLFGELRKNVYGSLGCNGLGTVRGTAMGTMLADWLAGKRNDTIDFLLSLPKPEWNPPDPFLTMGVNFTLRRGMHDAGLEA</sequence>
<dbReference type="SUPFAM" id="SSF51905">
    <property type="entry name" value="FAD/NAD(P)-binding domain"/>
    <property type="match status" value="1"/>
</dbReference>
<dbReference type="RefSeq" id="WP_081136397.1">
    <property type="nucleotide sequence ID" value="NZ_MWUE01000005.1"/>
</dbReference>
<evidence type="ECO:0000313" key="4">
    <source>
        <dbReference type="Proteomes" id="UP000192769"/>
    </source>
</evidence>
<comment type="caution">
    <text evidence="3">The sequence shown here is derived from an EMBL/GenBank/DDBJ whole genome shotgun (WGS) entry which is preliminary data.</text>
</comment>
<accession>A0A1V9DNV9</accession>
<proteinExistence type="predicted"/>
<dbReference type="InterPro" id="IPR036188">
    <property type="entry name" value="FAD/NAD-bd_sf"/>
</dbReference>
<dbReference type="PROSITE" id="PS51318">
    <property type="entry name" value="TAT"/>
    <property type="match status" value="1"/>
</dbReference>
<dbReference type="GO" id="GO:0016491">
    <property type="term" value="F:oxidoreductase activity"/>
    <property type="evidence" value="ECO:0007669"/>
    <property type="project" value="UniProtKB-KW"/>
</dbReference>
<dbReference type="PANTHER" id="PTHR13847:SF281">
    <property type="entry name" value="FAD DEPENDENT OXIDOREDUCTASE DOMAIN-CONTAINING PROTEIN"/>
    <property type="match status" value="1"/>
</dbReference>
<dbReference type="GO" id="GO:0005737">
    <property type="term" value="C:cytoplasm"/>
    <property type="evidence" value="ECO:0007669"/>
    <property type="project" value="TreeGrafter"/>
</dbReference>
<name>A0A1V9DNV9_9GAMM</name>
<evidence type="ECO:0000256" key="1">
    <source>
        <dbReference type="ARBA" id="ARBA00023002"/>
    </source>
</evidence>
<gene>
    <name evidence="3" type="ORF">B2J69_03315</name>
</gene>
<dbReference type="Proteomes" id="UP000192769">
    <property type="component" value="Unassembled WGS sequence"/>
</dbReference>
<evidence type="ECO:0000313" key="3">
    <source>
        <dbReference type="EMBL" id="OQP35543.1"/>
    </source>
</evidence>